<gene>
    <name evidence="4" type="ORF">D915_007903</name>
</gene>
<feature type="compositionally biased region" description="Basic and acidic residues" evidence="1">
    <location>
        <begin position="413"/>
        <end position="428"/>
    </location>
</feature>
<dbReference type="InterPro" id="IPR024867">
    <property type="entry name" value="NFRKB"/>
</dbReference>
<dbReference type="InterPro" id="IPR025220">
    <property type="entry name" value="NFRKB_WH_1"/>
</dbReference>
<reference evidence="4" key="1">
    <citation type="submission" date="2019-03" db="EMBL/GenBank/DDBJ databases">
        <title>Improved annotation for the trematode Fasciola hepatica.</title>
        <authorList>
            <person name="Choi Y.-J."/>
            <person name="Martin J."/>
            <person name="Mitreva M."/>
        </authorList>
    </citation>
    <scope>NUCLEOTIDE SEQUENCE [LARGE SCALE GENOMIC DNA]</scope>
</reference>
<feature type="domain" description="Nuclear factor related to kappa-B-binding protein second winged helix" evidence="3">
    <location>
        <begin position="490"/>
        <end position="641"/>
    </location>
</feature>
<feature type="region of interest" description="Disordered" evidence="1">
    <location>
        <begin position="659"/>
        <end position="687"/>
    </location>
</feature>
<feature type="region of interest" description="Disordered" evidence="1">
    <location>
        <begin position="157"/>
        <end position="202"/>
    </location>
</feature>
<feature type="region of interest" description="Disordered" evidence="1">
    <location>
        <begin position="1"/>
        <end position="21"/>
    </location>
</feature>
<accession>A0A4E0R0Q9</accession>
<evidence type="ECO:0000256" key="1">
    <source>
        <dbReference type="SAM" id="MobiDB-lite"/>
    </source>
</evidence>
<evidence type="ECO:0000259" key="2">
    <source>
        <dbReference type="Pfam" id="PF14465"/>
    </source>
</evidence>
<dbReference type="EMBL" id="JXXN02003515">
    <property type="protein sequence ID" value="THD21459.1"/>
    <property type="molecule type" value="Genomic_DNA"/>
</dbReference>
<feature type="domain" description="Nuclear factor related to kappa-B-binding protein winged helix-like" evidence="2">
    <location>
        <begin position="213"/>
        <end position="293"/>
    </location>
</feature>
<keyword evidence="5" id="KW-1185">Reference proteome</keyword>
<dbReference type="Proteomes" id="UP000230066">
    <property type="component" value="Unassembled WGS sequence"/>
</dbReference>
<organism evidence="4 5">
    <name type="scientific">Fasciola hepatica</name>
    <name type="common">Liver fluke</name>
    <dbReference type="NCBI Taxonomy" id="6192"/>
    <lineage>
        <taxon>Eukaryota</taxon>
        <taxon>Metazoa</taxon>
        <taxon>Spiralia</taxon>
        <taxon>Lophotrochozoa</taxon>
        <taxon>Platyhelminthes</taxon>
        <taxon>Trematoda</taxon>
        <taxon>Digenea</taxon>
        <taxon>Plagiorchiida</taxon>
        <taxon>Echinostomata</taxon>
        <taxon>Echinostomatoidea</taxon>
        <taxon>Fasciolidae</taxon>
        <taxon>Fasciola</taxon>
    </lineage>
</organism>
<evidence type="ECO:0000313" key="4">
    <source>
        <dbReference type="EMBL" id="THD21459.1"/>
    </source>
</evidence>
<dbReference type="AlphaFoldDB" id="A0A4E0R0Q9"/>
<feature type="compositionally biased region" description="Acidic residues" evidence="1">
    <location>
        <begin position="402"/>
        <end position="412"/>
    </location>
</feature>
<sequence>MTASSMVVQPEHMTPSVAENEVTPESIQNKCLSQWCTDILNEKILLHRRLAEKVLELKQLKDQSGIQLSENEQSYLELGSSWEHGLEIETEKRFSAAMLEVDSEVDGTYNPTSGTPLTVKQILEEHATQVKRITSGITRNPADRLALEKLLSQARRERSMTATQAMPPNRTRELKKPRTAYAPGQNRRGRPPGSKNTWTKRPISHWPSSEDGFFCLLRGFLTQGGERRRLTTAQICEYVREWQTQAAAKLQRSGAAWNWIRRADDWSSVTPHALQFLTGEAVPSTVPSSGSPVGHIRHSSRRLICPRPFVDSRPRIHQWSWLLAPPGSSCSDGQVSERFRLEAAELADLFAEWVRAPRGLGGLADSLWLLTTASVSRAGRRKLADKTLPGKSTYPSFKRSAEDDESDYESDREDSGDPRLDSDEEYGRLHIVSDGSGSDRDYPSSQKKIKRKSTKSRLDGPQTTRILDDSIPPPLYPTAWRLRPFTEEQRRQFQMQEAERFSRPWAPFVYRIQDYACVVGPLRSAPSASNQRVPLVARPYPVQSRAREHPLLRPDRPNFVSLAEVVRDAVACLPNGEGTRADITTLVQNSGYLLPSFDQRKLQQCVSSALDRLQGEASDPSVYFNVNRRMWIYRHRHRTAEEFAQLHETRCQMNEAKRSLQRGDTRVPSMPKQHPSQSARYPMPEASRSGYSRHRILFSGTTSGSHSSFRPAQHGSVHLQRHLGLQRADLSGVNRTDSGEEDYSDSHIPDIEELEAADMLREARQSNYVSDDSVGSSSYEAGQYGYEISSYQEDPEADILEEEDETELVVEPIRDYTNEQSRGSHNFGPPSSRRPVAFPSSGKTGQTLAFPGRSFSQYM</sequence>
<dbReference type="Gene3D" id="1.10.10.2430">
    <property type="entry name" value="NFRKB winged helix-like domain"/>
    <property type="match status" value="1"/>
</dbReference>
<feature type="region of interest" description="Disordered" evidence="1">
    <location>
        <begin position="386"/>
        <end position="471"/>
    </location>
</feature>
<dbReference type="InterPro" id="IPR038106">
    <property type="entry name" value="NFRKB_winged_sf"/>
</dbReference>
<dbReference type="GO" id="GO:0002020">
    <property type="term" value="F:protease binding"/>
    <property type="evidence" value="ECO:0007669"/>
    <property type="project" value="TreeGrafter"/>
</dbReference>
<dbReference type="PANTHER" id="PTHR13052:SF3">
    <property type="entry name" value="NUCLEAR FACTOR RELATED TO KAPPA-B-BINDING PROTEIN"/>
    <property type="match status" value="1"/>
</dbReference>
<dbReference type="Pfam" id="PF14465">
    <property type="entry name" value="WHD_1st_NFRKB"/>
    <property type="match status" value="1"/>
</dbReference>
<proteinExistence type="predicted"/>
<dbReference type="Pfam" id="PF25793">
    <property type="entry name" value="WHD_2nd_NFRKB"/>
    <property type="match status" value="1"/>
</dbReference>
<feature type="region of interest" description="Disordered" evidence="1">
    <location>
        <begin position="818"/>
        <end position="859"/>
    </location>
</feature>
<evidence type="ECO:0000259" key="3">
    <source>
        <dbReference type="Pfam" id="PF25793"/>
    </source>
</evidence>
<dbReference type="InterPro" id="IPR057748">
    <property type="entry name" value="NFRKB_WH_2"/>
</dbReference>
<dbReference type="PANTHER" id="PTHR13052">
    <property type="entry name" value="NFRKB-RELATED"/>
    <property type="match status" value="1"/>
</dbReference>
<comment type="caution">
    <text evidence="4">The sequence shown here is derived from an EMBL/GenBank/DDBJ whole genome shotgun (WGS) entry which is preliminary data.</text>
</comment>
<name>A0A4E0R0Q9_FASHE</name>
<dbReference type="GO" id="GO:0031011">
    <property type="term" value="C:Ino80 complex"/>
    <property type="evidence" value="ECO:0007669"/>
    <property type="project" value="InterPro"/>
</dbReference>
<protein>
    <submittedName>
        <fullName evidence="4">Nuclear factor to kappa-B-binding protein</fullName>
    </submittedName>
</protein>
<evidence type="ECO:0000313" key="5">
    <source>
        <dbReference type="Proteomes" id="UP000230066"/>
    </source>
</evidence>